<evidence type="ECO:0000313" key="10">
    <source>
        <dbReference type="Proteomes" id="UP000001593"/>
    </source>
</evidence>
<dbReference type="GO" id="GO:0004222">
    <property type="term" value="F:metalloendopeptidase activity"/>
    <property type="evidence" value="ECO:0000318"/>
    <property type="project" value="GO_Central"/>
</dbReference>
<keyword evidence="10" id="KW-1185">Reference proteome</keyword>
<dbReference type="OMA" id="MISMNAN"/>
<dbReference type="PANTHER" id="PTHR11733">
    <property type="entry name" value="ZINC METALLOPROTEASE FAMILY M13 NEPRILYSIN-RELATED"/>
    <property type="match status" value="1"/>
</dbReference>
<gene>
    <name evidence="9" type="ORF">NEMVEDRAFT_v1g135094</name>
</gene>
<comment type="cofactor">
    <cofactor evidence="1">
        <name>Zn(2+)</name>
        <dbReference type="ChEBI" id="CHEBI:29105"/>
    </cofactor>
</comment>
<name>A7SWD5_NEMVE</name>
<proteinExistence type="predicted"/>
<dbReference type="InterPro" id="IPR018497">
    <property type="entry name" value="Peptidase_M13_C"/>
</dbReference>
<feature type="domain" description="Peptidase M13 N-terminal" evidence="8">
    <location>
        <begin position="109"/>
        <end position="259"/>
    </location>
</feature>
<evidence type="ECO:0000256" key="1">
    <source>
        <dbReference type="ARBA" id="ARBA00001947"/>
    </source>
</evidence>
<accession>A7SWD5</accession>
<feature type="domain" description="Peptidase M13 C-terminal" evidence="7">
    <location>
        <begin position="318"/>
        <end position="520"/>
    </location>
</feature>
<dbReference type="Pfam" id="PF01431">
    <property type="entry name" value="Peptidase_M13"/>
    <property type="match status" value="1"/>
</dbReference>
<dbReference type="PRINTS" id="PR00786">
    <property type="entry name" value="NEPRILYSIN"/>
</dbReference>
<dbReference type="Gene3D" id="1.10.1380.10">
    <property type="entry name" value="Neutral endopeptidase , domain2"/>
    <property type="match status" value="2"/>
</dbReference>
<dbReference type="Proteomes" id="UP000001593">
    <property type="component" value="Unassembled WGS sequence"/>
</dbReference>
<dbReference type="EMBL" id="DS469857">
    <property type="protein sequence ID" value="EDO31994.1"/>
    <property type="molecule type" value="Genomic_DNA"/>
</dbReference>
<dbReference type="CDD" id="cd08662">
    <property type="entry name" value="M13"/>
    <property type="match status" value="1"/>
</dbReference>
<evidence type="ECO:0000256" key="2">
    <source>
        <dbReference type="ARBA" id="ARBA00022670"/>
    </source>
</evidence>
<evidence type="ECO:0000256" key="4">
    <source>
        <dbReference type="ARBA" id="ARBA00022801"/>
    </source>
</evidence>
<dbReference type="GO" id="GO:0046872">
    <property type="term" value="F:metal ion binding"/>
    <property type="evidence" value="ECO:0007669"/>
    <property type="project" value="UniProtKB-KW"/>
</dbReference>
<dbReference type="InParanoid" id="A7SWD5"/>
<evidence type="ECO:0000256" key="5">
    <source>
        <dbReference type="ARBA" id="ARBA00022833"/>
    </source>
</evidence>
<keyword evidence="4" id="KW-0378">Hydrolase</keyword>
<keyword evidence="2" id="KW-0645">Protease</keyword>
<dbReference type="PROSITE" id="PS51885">
    <property type="entry name" value="NEPRILYSIN"/>
    <property type="match status" value="1"/>
</dbReference>
<dbReference type="HOGENOM" id="CLU_006187_1_0_1"/>
<evidence type="ECO:0008006" key="11">
    <source>
        <dbReference type="Google" id="ProtNLM"/>
    </source>
</evidence>
<dbReference type="AlphaFoldDB" id="A7SWD5"/>
<sequence>IINPADLVRSLDPSVDPCVDFYSYACGGWVKSNPVPKDTESWDKWRILDIEVTTFMKKTVKDKGIRARYSKVYRNTIANLTALLGLNDTAKRYALADEILNIEMAAGEVGTGHKVKADQEIIAYDLPFFSNMTKFLGSLSKRSLMTYMGWIIILRNYENLGKKYIQIREEFKREAFRFGSINREALCFARFTNEFAMPLSRIFVDARFKGNSKQLAEELTSQIKEVFIERLKQNKWMSRQSKNRAIEKANYMTQNIGYPDYILNDKLLDKEFERVIVDKSSFFNTMISMNANFKRKEYLTALKPVDIQLWIHSPLLVNAAYEPTMNKMTFPAAYLQPPFYDQSYPRAMSFGGIGSIMAHELIHGFDNEGKDFDKYGNNIKWWSDKTDKSFVKNVQCLVEQYNNITFMGEKVDGKLTLPENIADNGGLAQSYQAYRQWRLRNGEEKLLPGVMLSNDQVFFISFARNWCKSYKSALYAFDPFSFSAHAPNPVRVNATLQNSEEFSRVFKCPVGSPMNPGRKCYTW</sequence>
<dbReference type="eggNOG" id="KOG3624">
    <property type="taxonomic scope" value="Eukaryota"/>
</dbReference>
<keyword evidence="3" id="KW-0479">Metal-binding</keyword>
<feature type="domain" description="Peptidase M13 N-terminal" evidence="8">
    <location>
        <begin position="17"/>
        <end position="62"/>
    </location>
</feature>
<dbReference type="InterPro" id="IPR008753">
    <property type="entry name" value="Peptidase_M13_N"/>
</dbReference>
<evidence type="ECO:0000256" key="3">
    <source>
        <dbReference type="ARBA" id="ARBA00022723"/>
    </source>
</evidence>
<evidence type="ECO:0000259" key="8">
    <source>
        <dbReference type="Pfam" id="PF05649"/>
    </source>
</evidence>
<dbReference type="Pfam" id="PF05649">
    <property type="entry name" value="Peptidase_M13_N"/>
    <property type="match status" value="2"/>
</dbReference>
<dbReference type="InterPro" id="IPR024079">
    <property type="entry name" value="MetalloPept_cat_dom_sf"/>
</dbReference>
<evidence type="ECO:0000256" key="6">
    <source>
        <dbReference type="ARBA" id="ARBA00023049"/>
    </source>
</evidence>
<evidence type="ECO:0000313" key="9">
    <source>
        <dbReference type="EMBL" id="EDO31994.1"/>
    </source>
</evidence>
<dbReference type="GO" id="GO:0005886">
    <property type="term" value="C:plasma membrane"/>
    <property type="evidence" value="ECO:0000318"/>
    <property type="project" value="GO_Central"/>
</dbReference>
<keyword evidence="6" id="KW-0482">Metalloprotease</keyword>
<dbReference type="GO" id="GO:0016485">
    <property type="term" value="P:protein processing"/>
    <property type="evidence" value="ECO:0000318"/>
    <property type="project" value="GO_Central"/>
</dbReference>
<dbReference type="SUPFAM" id="SSF55486">
    <property type="entry name" value="Metalloproteases ('zincins'), catalytic domain"/>
    <property type="match status" value="1"/>
</dbReference>
<organism evidence="9 10">
    <name type="scientific">Nematostella vectensis</name>
    <name type="common">Starlet sea anemone</name>
    <dbReference type="NCBI Taxonomy" id="45351"/>
    <lineage>
        <taxon>Eukaryota</taxon>
        <taxon>Metazoa</taxon>
        <taxon>Cnidaria</taxon>
        <taxon>Anthozoa</taxon>
        <taxon>Hexacorallia</taxon>
        <taxon>Actiniaria</taxon>
        <taxon>Edwardsiidae</taxon>
        <taxon>Nematostella</taxon>
    </lineage>
</organism>
<dbReference type="PhylomeDB" id="A7SWD5"/>
<evidence type="ECO:0000259" key="7">
    <source>
        <dbReference type="Pfam" id="PF01431"/>
    </source>
</evidence>
<dbReference type="Gene3D" id="3.40.390.10">
    <property type="entry name" value="Collagenase (Catalytic Domain)"/>
    <property type="match status" value="2"/>
</dbReference>
<dbReference type="InterPro" id="IPR000718">
    <property type="entry name" value="Peptidase_M13"/>
</dbReference>
<protein>
    <recommendedName>
        <fullName evidence="11">Endothelin-converting enzyme 1</fullName>
    </recommendedName>
</protein>
<dbReference type="InterPro" id="IPR042089">
    <property type="entry name" value="Peptidase_M13_dom_2"/>
</dbReference>
<feature type="non-terminal residue" evidence="9">
    <location>
        <position position="523"/>
    </location>
</feature>
<dbReference type="PANTHER" id="PTHR11733:SF240">
    <property type="entry name" value="GH14155P-RELATED"/>
    <property type="match status" value="1"/>
</dbReference>
<reference evidence="9 10" key="1">
    <citation type="journal article" date="2007" name="Science">
        <title>Sea anemone genome reveals ancestral eumetazoan gene repertoire and genomic organization.</title>
        <authorList>
            <person name="Putnam N.H."/>
            <person name="Srivastava M."/>
            <person name="Hellsten U."/>
            <person name="Dirks B."/>
            <person name="Chapman J."/>
            <person name="Salamov A."/>
            <person name="Terry A."/>
            <person name="Shapiro H."/>
            <person name="Lindquist E."/>
            <person name="Kapitonov V.V."/>
            <person name="Jurka J."/>
            <person name="Genikhovich G."/>
            <person name="Grigoriev I.V."/>
            <person name="Lucas S.M."/>
            <person name="Steele R.E."/>
            <person name="Finnerty J.R."/>
            <person name="Technau U."/>
            <person name="Martindale M.Q."/>
            <person name="Rokhsar D.S."/>
        </authorList>
    </citation>
    <scope>NUCLEOTIDE SEQUENCE [LARGE SCALE GENOMIC DNA]</scope>
    <source>
        <strain evidence="10">CH2 X CH6</strain>
    </source>
</reference>
<keyword evidence="5" id="KW-0862">Zinc</keyword>